<keyword evidence="3" id="KW-1185">Reference proteome</keyword>
<comment type="caution">
    <text evidence="2">The sequence shown here is derived from an EMBL/GenBank/DDBJ whole genome shotgun (WGS) entry which is preliminary data.</text>
</comment>
<proteinExistence type="predicted"/>
<feature type="region of interest" description="Disordered" evidence="1">
    <location>
        <begin position="212"/>
        <end position="233"/>
    </location>
</feature>
<organism evidence="2 3">
    <name type="scientific">Cichlidogyrus casuarinus</name>
    <dbReference type="NCBI Taxonomy" id="1844966"/>
    <lineage>
        <taxon>Eukaryota</taxon>
        <taxon>Metazoa</taxon>
        <taxon>Spiralia</taxon>
        <taxon>Lophotrochozoa</taxon>
        <taxon>Platyhelminthes</taxon>
        <taxon>Monogenea</taxon>
        <taxon>Monopisthocotylea</taxon>
        <taxon>Dactylogyridea</taxon>
        <taxon>Ancyrocephalidae</taxon>
        <taxon>Cichlidogyrus</taxon>
    </lineage>
</organism>
<dbReference type="GO" id="GO:0016301">
    <property type="term" value="F:kinase activity"/>
    <property type="evidence" value="ECO:0007669"/>
    <property type="project" value="UniProtKB-KW"/>
</dbReference>
<evidence type="ECO:0000256" key="1">
    <source>
        <dbReference type="SAM" id="MobiDB-lite"/>
    </source>
</evidence>
<protein>
    <submittedName>
        <fullName evidence="2">Serine/threonine-protein kinase ulk2</fullName>
    </submittedName>
</protein>
<dbReference type="EMBL" id="JBJKFK010003444">
    <property type="protein sequence ID" value="KAL3309901.1"/>
    <property type="molecule type" value="Genomic_DNA"/>
</dbReference>
<gene>
    <name evidence="2" type="primary">ULK2_2</name>
    <name evidence="2" type="ORF">Ciccas_011544</name>
</gene>
<keyword evidence="2" id="KW-0418">Kinase</keyword>
<reference evidence="2 3" key="1">
    <citation type="submission" date="2024-11" db="EMBL/GenBank/DDBJ databases">
        <title>Adaptive evolution of stress response genes in parasites aligns with host niche diversity.</title>
        <authorList>
            <person name="Hahn C."/>
            <person name="Resl P."/>
        </authorList>
    </citation>
    <scope>NUCLEOTIDE SEQUENCE [LARGE SCALE GENOMIC DNA]</scope>
    <source>
        <strain evidence="2">EGGRZ-B1_66</strain>
        <tissue evidence="2">Body</tissue>
    </source>
</reference>
<accession>A0ABD2PQY1</accession>
<keyword evidence="2" id="KW-0808">Transferase</keyword>
<dbReference type="Proteomes" id="UP001626550">
    <property type="component" value="Unassembled WGS sequence"/>
</dbReference>
<name>A0ABD2PQY1_9PLAT</name>
<dbReference type="AlphaFoldDB" id="A0ABD2PQY1"/>
<evidence type="ECO:0000313" key="2">
    <source>
        <dbReference type="EMBL" id="KAL3309901.1"/>
    </source>
</evidence>
<feature type="compositionally biased region" description="Polar residues" evidence="1">
    <location>
        <begin position="219"/>
        <end position="233"/>
    </location>
</feature>
<evidence type="ECO:0000313" key="3">
    <source>
        <dbReference type="Proteomes" id="UP001626550"/>
    </source>
</evidence>
<sequence length="233" mass="27268">MAERRASAWVDCTPTTVQAVSSKPLQDASEGPCLKFASEAQRIVEQIVLYRRMLYYLNYAFRQATKAWQNERIKPTEEIRRRLKDCNDLYHRSYIRLRHLARHSKRQDLLETVSQLLGTITANKLIFHYAMDQCMAAEMDEYVGDVRLAVQRYKAAIILMHGLIQHAKTENDKSVLGECMRLVRQRHGELMREEQEQFILLQQQHEFTRPASGIMDNVTPFSRTNNTEVLPNR</sequence>